<evidence type="ECO:0000313" key="8">
    <source>
        <dbReference type="EMBL" id="PWG81223.1"/>
    </source>
</evidence>
<dbReference type="AlphaFoldDB" id="A0A2U2PIJ0"/>
<evidence type="ECO:0000313" key="9">
    <source>
        <dbReference type="Proteomes" id="UP000245647"/>
    </source>
</evidence>
<reference evidence="8 9" key="1">
    <citation type="submission" date="2018-04" db="EMBL/GenBank/DDBJ databases">
        <title>Pedobacter chongqingensis sp. nov., isolated from a rottenly hemp rope.</title>
        <authorList>
            <person name="Cai Y."/>
        </authorList>
    </citation>
    <scope>NUCLEOTIDE SEQUENCE [LARGE SCALE GENOMIC DNA]</scope>
    <source>
        <strain evidence="8 9">FJ4-8</strain>
    </source>
</reference>
<dbReference type="EMBL" id="QEAS01000005">
    <property type="protein sequence ID" value="PWG81223.1"/>
    <property type="molecule type" value="Genomic_DNA"/>
</dbReference>
<dbReference type="SUPFAM" id="SSF48452">
    <property type="entry name" value="TPR-like"/>
    <property type="match status" value="1"/>
</dbReference>
<accession>A0A2U2PIJ0</accession>
<evidence type="ECO:0000256" key="3">
    <source>
        <dbReference type="ARBA" id="ARBA00022729"/>
    </source>
</evidence>
<evidence type="ECO:0000256" key="4">
    <source>
        <dbReference type="ARBA" id="ARBA00023136"/>
    </source>
</evidence>
<evidence type="ECO:0000259" key="7">
    <source>
        <dbReference type="Pfam" id="PF14322"/>
    </source>
</evidence>
<comment type="caution">
    <text evidence="8">The sequence shown here is derived from an EMBL/GenBank/DDBJ whole genome shotgun (WGS) entry which is preliminary data.</text>
</comment>
<evidence type="ECO:0000256" key="1">
    <source>
        <dbReference type="ARBA" id="ARBA00004442"/>
    </source>
</evidence>
<evidence type="ECO:0000256" key="5">
    <source>
        <dbReference type="ARBA" id="ARBA00023237"/>
    </source>
</evidence>
<dbReference type="GO" id="GO:0009279">
    <property type="term" value="C:cell outer membrane"/>
    <property type="evidence" value="ECO:0007669"/>
    <property type="project" value="UniProtKB-SubCell"/>
</dbReference>
<evidence type="ECO:0000256" key="2">
    <source>
        <dbReference type="ARBA" id="ARBA00006275"/>
    </source>
</evidence>
<keyword evidence="9" id="KW-1185">Reference proteome</keyword>
<evidence type="ECO:0000259" key="6">
    <source>
        <dbReference type="Pfam" id="PF07980"/>
    </source>
</evidence>
<organism evidence="8 9">
    <name type="scientific">Pararcticibacter amylolyticus</name>
    <dbReference type="NCBI Taxonomy" id="2173175"/>
    <lineage>
        <taxon>Bacteria</taxon>
        <taxon>Pseudomonadati</taxon>
        <taxon>Bacteroidota</taxon>
        <taxon>Sphingobacteriia</taxon>
        <taxon>Sphingobacteriales</taxon>
        <taxon>Sphingobacteriaceae</taxon>
        <taxon>Pararcticibacter</taxon>
    </lineage>
</organism>
<dbReference type="CDD" id="cd08977">
    <property type="entry name" value="SusD"/>
    <property type="match status" value="1"/>
</dbReference>
<dbReference type="Pfam" id="PF14322">
    <property type="entry name" value="SusD-like_3"/>
    <property type="match status" value="1"/>
</dbReference>
<comment type="subcellular location">
    <subcellularLocation>
        <location evidence="1">Cell outer membrane</location>
    </subcellularLocation>
</comment>
<dbReference type="Pfam" id="PF07980">
    <property type="entry name" value="SusD_RagB"/>
    <property type="match status" value="1"/>
</dbReference>
<keyword evidence="4" id="KW-0472">Membrane</keyword>
<dbReference type="Gene3D" id="1.25.40.390">
    <property type="match status" value="1"/>
</dbReference>
<dbReference type="InterPro" id="IPR033985">
    <property type="entry name" value="SusD-like_N"/>
</dbReference>
<comment type="similarity">
    <text evidence="2">Belongs to the SusD family.</text>
</comment>
<keyword evidence="5" id="KW-0998">Cell outer membrane</keyword>
<proteinExistence type="inferred from homology"/>
<dbReference type="Proteomes" id="UP000245647">
    <property type="component" value="Unassembled WGS sequence"/>
</dbReference>
<protein>
    <submittedName>
        <fullName evidence="8">RagB/SusD family nutrient uptake outer membrane protein</fullName>
    </submittedName>
</protein>
<feature type="domain" description="SusD-like N-terminal" evidence="7">
    <location>
        <begin position="66"/>
        <end position="251"/>
    </location>
</feature>
<dbReference type="InterPro" id="IPR012944">
    <property type="entry name" value="SusD_RagB_dom"/>
</dbReference>
<name>A0A2U2PIJ0_9SPHI</name>
<keyword evidence="3" id="KW-0732">Signal</keyword>
<dbReference type="InterPro" id="IPR011990">
    <property type="entry name" value="TPR-like_helical_dom_sf"/>
</dbReference>
<gene>
    <name evidence="8" type="ORF">DDR33_07525</name>
</gene>
<feature type="domain" description="RagB/SusD" evidence="6">
    <location>
        <begin position="357"/>
        <end position="514"/>
    </location>
</feature>
<sequence>MHPFNLAIKKLVMKIHHTHNNVSRLFLVPSLLILALISGCRKFVEIPPPNSELVTSSTFNNAAAATSAVTNIYTQMFQNTPESVVIAIQNGVLADELTTYSNSAMSSYFSFYRNAMTSAMSLTFGEWENAYSYIYQANAVIQGLEQYGGGLKTNVKNQLTGEAYFIRAFWHFYLTNAYGDAPIALTTDYKITSQLSRSPRLQVLQQVISDLTLAQSFLNSNYIDATDTATTTDRVRPNKAVASALLARAYLYKADYDKNDPSGYQAAVTAASSVIGNSAYKLCDNLSGENSVFLKNSTEAIWQLFTPLPANYNTNDGNAFILLGMPNDSGTEQGNTISPQLLGAFENDDKRKANWIGSITEEGETYYFPYKYKVQTGSAISEFTMVLRLAEQFLIRAEAKAELGDVTAVDDLNAVRRRAGLPNYAGARDKASLLTAIQHERQVELFTEWGHRWFDLNRAVHTASTINVNTVMGAPGNVSAAKGGTWSSDGHQQLYPIPLNEITVNPHITQNPGY</sequence>